<evidence type="ECO:0000256" key="2">
    <source>
        <dbReference type="ARBA" id="ARBA00022448"/>
    </source>
</evidence>
<dbReference type="Gene3D" id="1.20.1250.20">
    <property type="entry name" value="MFS general substrate transporter like domains"/>
    <property type="match status" value="1"/>
</dbReference>
<evidence type="ECO:0000256" key="7">
    <source>
        <dbReference type="SAM" id="Phobius"/>
    </source>
</evidence>
<dbReference type="InterPro" id="IPR011701">
    <property type="entry name" value="MFS"/>
</dbReference>
<keyword evidence="3" id="KW-1003">Cell membrane</keyword>
<evidence type="ECO:0000256" key="5">
    <source>
        <dbReference type="ARBA" id="ARBA00022989"/>
    </source>
</evidence>
<feature type="transmembrane region" description="Helical" evidence="7">
    <location>
        <begin position="24"/>
        <end position="48"/>
    </location>
</feature>
<dbReference type="PANTHER" id="PTHR23517">
    <property type="entry name" value="RESISTANCE PROTEIN MDTM, PUTATIVE-RELATED-RELATED"/>
    <property type="match status" value="1"/>
</dbReference>
<dbReference type="InterPro" id="IPR036259">
    <property type="entry name" value="MFS_trans_sf"/>
</dbReference>
<evidence type="ECO:0000313" key="8">
    <source>
        <dbReference type="EMBL" id="MFC7384289.1"/>
    </source>
</evidence>
<feature type="transmembrane region" description="Helical" evidence="7">
    <location>
        <begin position="260"/>
        <end position="280"/>
    </location>
</feature>
<organism evidence="8 9">
    <name type="scientific">Sphaerisporangium rhizosphaerae</name>
    <dbReference type="NCBI Taxonomy" id="2269375"/>
    <lineage>
        <taxon>Bacteria</taxon>
        <taxon>Bacillati</taxon>
        <taxon>Actinomycetota</taxon>
        <taxon>Actinomycetes</taxon>
        <taxon>Streptosporangiales</taxon>
        <taxon>Streptosporangiaceae</taxon>
        <taxon>Sphaerisporangium</taxon>
    </lineage>
</organism>
<accession>A0ABW2P4X4</accession>
<feature type="transmembrane region" description="Helical" evidence="7">
    <location>
        <begin position="385"/>
        <end position="403"/>
    </location>
</feature>
<dbReference type="EMBL" id="JBHTCG010000011">
    <property type="protein sequence ID" value="MFC7384289.1"/>
    <property type="molecule type" value="Genomic_DNA"/>
</dbReference>
<dbReference type="SUPFAM" id="SSF103473">
    <property type="entry name" value="MFS general substrate transporter"/>
    <property type="match status" value="1"/>
</dbReference>
<sequence>MSGFSDALRRLLGSYILPSRDGRLIVAAVVVYATGSGLYLAGGTVFLVKGVGLNTAQVGTGLTVAGLAGFLTTVPVSMLARRFGPLQLLRMVQVWRAAWLAALAFADNVWTFTLFASLFMISQGPVLPMVQLVVGAVAGERDQTKSLGVIGSVSNVGMCLGALAAAPFLSLGGVWMLRSILLIGALCCIASAGLFGLLHVQVAAPADRPARWHSGLLPVLRDRRYLALTTVNGVLFLHTVLFGIGLPLWLVQSTDAPPGLLSGLITVNTVLAITLQVHFAKRVGDSRGGTRALRGAGVTLAASSLVLVASSYSHAWLTITLLVVATILLTCGEMLQAVGGWELSYRHAPPDLRTEYLSVFSLGGAAVGIVGPVLLAVVLSLGTSGMVALAALFLLTAAAATVVGTRLRHAERHDALEQEPEPDEPAVA</sequence>
<gene>
    <name evidence="8" type="ORF">ACFQSB_18910</name>
</gene>
<keyword evidence="4 7" id="KW-0812">Transmembrane</keyword>
<feature type="transmembrane region" description="Helical" evidence="7">
    <location>
        <begin position="225"/>
        <end position="248"/>
    </location>
</feature>
<keyword evidence="6 7" id="KW-0472">Membrane</keyword>
<feature type="transmembrane region" description="Helical" evidence="7">
    <location>
        <begin position="180"/>
        <end position="204"/>
    </location>
</feature>
<evidence type="ECO:0000256" key="3">
    <source>
        <dbReference type="ARBA" id="ARBA00022475"/>
    </source>
</evidence>
<dbReference type="InterPro" id="IPR050171">
    <property type="entry name" value="MFS_Transporters"/>
</dbReference>
<feature type="transmembrane region" description="Helical" evidence="7">
    <location>
        <begin position="315"/>
        <end position="335"/>
    </location>
</feature>
<reference evidence="9" key="1">
    <citation type="journal article" date="2019" name="Int. J. Syst. Evol. Microbiol.">
        <title>The Global Catalogue of Microorganisms (GCM) 10K type strain sequencing project: providing services to taxonomists for standard genome sequencing and annotation.</title>
        <authorList>
            <consortium name="The Broad Institute Genomics Platform"/>
            <consortium name="The Broad Institute Genome Sequencing Center for Infectious Disease"/>
            <person name="Wu L."/>
            <person name="Ma J."/>
        </authorList>
    </citation>
    <scope>NUCLEOTIDE SEQUENCE [LARGE SCALE GENOMIC DNA]</scope>
    <source>
        <strain evidence="9">CECT 7649</strain>
    </source>
</reference>
<name>A0ABW2P4X4_9ACTN</name>
<keyword evidence="2" id="KW-0813">Transport</keyword>
<feature type="transmembrane region" description="Helical" evidence="7">
    <location>
        <begin position="146"/>
        <end position="168"/>
    </location>
</feature>
<evidence type="ECO:0000256" key="4">
    <source>
        <dbReference type="ARBA" id="ARBA00022692"/>
    </source>
</evidence>
<comment type="subcellular location">
    <subcellularLocation>
        <location evidence="1">Cell membrane</location>
        <topology evidence="1">Multi-pass membrane protein</topology>
    </subcellularLocation>
</comment>
<dbReference type="Pfam" id="PF07690">
    <property type="entry name" value="MFS_1"/>
    <property type="match status" value="1"/>
</dbReference>
<dbReference type="RefSeq" id="WP_380828012.1">
    <property type="nucleotide sequence ID" value="NZ_JBHTCG010000011.1"/>
</dbReference>
<evidence type="ECO:0000256" key="1">
    <source>
        <dbReference type="ARBA" id="ARBA00004651"/>
    </source>
</evidence>
<keyword evidence="5 7" id="KW-1133">Transmembrane helix</keyword>
<comment type="caution">
    <text evidence="8">The sequence shown here is derived from an EMBL/GenBank/DDBJ whole genome shotgun (WGS) entry which is preliminary data.</text>
</comment>
<keyword evidence="9" id="KW-1185">Reference proteome</keyword>
<evidence type="ECO:0000313" key="9">
    <source>
        <dbReference type="Proteomes" id="UP001596496"/>
    </source>
</evidence>
<feature type="transmembrane region" description="Helical" evidence="7">
    <location>
        <begin position="54"/>
        <end position="76"/>
    </location>
</feature>
<protein>
    <submittedName>
        <fullName evidence="8">MFS transporter</fullName>
    </submittedName>
</protein>
<dbReference type="PANTHER" id="PTHR23517:SF2">
    <property type="entry name" value="MULTIDRUG RESISTANCE PROTEIN MDTH"/>
    <property type="match status" value="1"/>
</dbReference>
<evidence type="ECO:0000256" key="6">
    <source>
        <dbReference type="ARBA" id="ARBA00023136"/>
    </source>
</evidence>
<dbReference type="Proteomes" id="UP001596496">
    <property type="component" value="Unassembled WGS sequence"/>
</dbReference>
<feature type="transmembrane region" description="Helical" evidence="7">
    <location>
        <begin position="356"/>
        <end position="379"/>
    </location>
</feature>
<proteinExistence type="predicted"/>